<keyword evidence="3 7" id="KW-0812">Transmembrane</keyword>
<dbReference type="AlphaFoldDB" id="A0A1H3FKA3"/>
<dbReference type="PANTHER" id="PTHR43124:SF3">
    <property type="entry name" value="CHLORAMPHENICOL EFFLUX PUMP RV0191"/>
    <property type="match status" value="1"/>
</dbReference>
<dbReference type="InterPro" id="IPR050189">
    <property type="entry name" value="MFS_Efflux_Transporters"/>
</dbReference>
<dbReference type="InterPro" id="IPR036259">
    <property type="entry name" value="MFS_trans_sf"/>
</dbReference>
<evidence type="ECO:0000259" key="8">
    <source>
        <dbReference type="PROSITE" id="PS50850"/>
    </source>
</evidence>
<evidence type="ECO:0000256" key="6">
    <source>
        <dbReference type="SAM" id="MobiDB-lite"/>
    </source>
</evidence>
<sequence>MSAPTEEHAPTDDRSASGSGRDRRTYALVGGAGLISTSLAAYEIVPASVTPLLRESLGIGSSAAGLVVSVMFGTAVVGSLPAGVVLDRTDSRRVMALAVLALFVAGVWGWLAGTAGAYWSVIASRALGGVAYVVVWNAGIDIVSRAVHADVQATAVGIFTASGPVGFAIGQGTGPLIAARFGWPAILPAFTAVALLGLLLFWPASRGLGEARGDAPSLREFLTVLRSPTVWLLGALGFLSYALYLFVNSWGSSYLTQELALSLATSGLVVALFPGVGLLSRVSSGLLSDRVFGGRRRPVVLGSFALAAPLLLGFTRLGSVALVVVALLLSGFAIQLTLGLSYTYVREVVEERVAATAVAFQTSVGLAGAFLAPIAGGAVVDAAGFEPAFLLAGGLAVVGALLAWRAPEPTR</sequence>
<gene>
    <name evidence="9" type="ORF">SAMN04487946_10418</name>
</gene>
<evidence type="ECO:0000256" key="7">
    <source>
        <dbReference type="SAM" id="Phobius"/>
    </source>
</evidence>
<dbReference type="PROSITE" id="PS50850">
    <property type="entry name" value="MFS"/>
    <property type="match status" value="1"/>
</dbReference>
<organism evidence="9 10">
    <name type="scientific">Halobellus clavatus</name>
    <dbReference type="NCBI Taxonomy" id="660517"/>
    <lineage>
        <taxon>Archaea</taxon>
        <taxon>Methanobacteriati</taxon>
        <taxon>Methanobacteriota</taxon>
        <taxon>Stenosarchaea group</taxon>
        <taxon>Halobacteria</taxon>
        <taxon>Halobacteriales</taxon>
        <taxon>Haloferacaceae</taxon>
        <taxon>Halobellus</taxon>
    </lineage>
</organism>
<dbReference type="GO" id="GO:0005886">
    <property type="term" value="C:plasma membrane"/>
    <property type="evidence" value="ECO:0007669"/>
    <property type="project" value="UniProtKB-SubCell"/>
</dbReference>
<dbReference type="Gene3D" id="1.20.1250.20">
    <property type="entry name" value="MFS general substrate transporter like domains"/>
    <property type="match status" value="2"/>
</dbReference>
<evidence type="ECO:0000256" key="5">
    <source>
        <dbReference type="ARBA" id="ARBA00023136"/>
    </source>
</evidence>
<dbReference type="Pfam" id="PF07690">
    <property type="entry name" value="MFS_1"/>
    <property type="match status" value="1"/>
</dbReference>
<keyword evidence="2" id="KW-1003">Cell membrane</keyword>
<accession>A0A1H3FKA3</accession>
<dbReference type="EMBL" id="FNPB01000004">
    <property type="protein sequence ID" value="SDX91533.1"/>
    <property type="molecule type" value="Genomic_DNA"/>
</dbReference>
<feature type="transmembrane region" description="Helical" evidence="7">
    <location>
        <begin position="25"/>
        <end position="45"/>
    </location>
</feature>
<feature type="transmembrane region" description="Helical" evidence="7">
    <location>
        <begin position="94"/>
        <end position="111"/>
    </location>
</feature>
<dbReference type="SUPFAM" id="SSF103473">
    <property type="entry name" value="MFS general substrate transporter"/>
    <property type="match status" value="1"/>
</dbReference>
<comment type="subcellular location">
    <subcellularLocation>
        <location evidence="1">Cell membrane</location>
        <topology evidence="1">Multi-pass membrane protein</topology>
    </subcellularLocation>
</comment>
<protein>
    <submittedName>
        <fullName evidence="9">Sugar phosphate permease</fullName>
    </submittedName>
</protein>
<evidence type="ECO:0000256" key="1">
    <source>
        <dbReference type="ARBA" id="ARBA00004651"/>
    </source>
</evidence>
<dbReference type="InterPro" id="IPR020846">
    <property type="entry name" value="MFS_dom"/>
</dbReference>
<keyword evidence="5 7" id="KW-0472">Membrane</keyword>
<evidence type="ECO:0000313" key="9">
    <source>
        <dbReference type="EMBL" id="SDX91533.1"/>
    </source>
</evidence>
<evidence type="ECO:0000256" key="3">
    <source>
        <dbReference type="ARBA" id="ARBA00022692"/>
    </source>
</evidence>
<evidence type="ECO:0000313" key="10">
    <source>
        <dbReference type="Proteomes" id="UP000199170"/>
    </source>
</evidence>
<proteinExistence type="predicted"/>
<feature type="transmembrane region" description="Helical" evidence="7">
    <location>
        <begin position="299"/>
        <end position="315"/>
    </location>
</feature>
<evidence type="ECO:0000256" key="4">
    <source>
        <dbReference type="ARBA" id="ARBA00022989"/>
    </source>
</evidence>
<feature type="transmembrane region" description="Helical" evidence="7">
    <location>
        <begin position="181"/>
        <end position="202"/>
    </location>
</feature>
<feature type="transmembrane region" description="Helical" evidence="7">
    <location>
        <begin position="357"/>
        <end position="376"/>
    </location>
</feature>
<feature type="transmembrane region" description="Helical" evidence="7">
    <location>
        <begin position="151"/>
        <end position="169"/>
    </location>
</feature>
<reference evidence="10" key="1">
    <citation type="submission" date="2016-10" db="EMBL/GenBank/DDBJ databases">
        <authorList>
            <person name="Varghese N."/>
            <person name="Submissions S."/>
        </authorList>
    </citation>
    <scope>NUCLEOTIDE SEQUENCE [LARGE SCALE GENOMIC DNA]</scope>
    <source>
        <strain evidence="10">CGMCC 1.10118</strain>
    </source>
</reference>
<feature type="transmembrane region" description="Helical" evidence="7">
    <location>
        <begin position="321"/>
        <end position="345"/>
    </location>
</feature>
<feature type="transmembrane region" description="Helical" evidence="7">
    <location>
        <begin position="57"/>
        <end position="82"/>
    </location>
</feature>
<feature type="transmembrane region" description="Helical" evidence="7">
    <location>
        <begin position="259"/>
        <end position="279"/>
    </location>
</feature>
<evidence type="ECO:0000256" key="2">
    <source>
        <dbReference type="ARBA" id="ARBA00022475"/>
    </source>
</evidence>
<feature type="domain" description="Major facilitator superfamily (MFS) profile" evidence="8">
    <location>
        <begin position="26"/>
        <end position="411"/>
    </location>
</feature>
<feature type="transmembrane region" description="Helical" evidence="7">
    <location>
        <begin position="229"/>
        <end position="247"/>
    </location>
</feature>
<dbReference type="STRING" id="660517.SAMN04487946_10418"/>
<feature type="transmembrane region" description="Helical" evidence="7">
    <location>
        <begin position="117"/>
        <end position="139"/>
    </location>
</feature>
<dbReference type="Proteomes" id="UP000199170">
    <property type="component" value="Unassembled WGS sequence"/>
</dbReference>
<keyword evidence="10" id="KW-1185">Reference proteome</keyword>
<feature type="transmembrane region" description="Helical" evidence="7">
    <location>
        <begin position="388"/>
        <end position="406"/>
    </location>
</feature>
<dbReference type="RefSeq" id="WP_089766608.1">
    <property type="nucleotide sequence ID" value="NZ_FNPB01000004.1"/>
</dbReference>
<dbReference type="GO" id="GO:0022857">
    <property type="term" value="F:transmembrane transporter activity"/>
    <property type="evidence" value="ECO:0007669"/>
    <property type="project" value="InterPro"/>
</dbReference>
<feature type="region of interest" description="Disordered" evidence="6">
    <location>
        <begin position="1"/>
        <end position="22"/>
    </location>
</feature>
<keyword evidence="4 7" id="KW-1133">Transmembrane helix</keyword>
<name>A0A1H3FKA3_9EURY</name>
<dbReference type="PANTHER" id="PTHR43124">
    <property type="entry name" value="PURINE EFFLUX PUMP PBUE"/>
    <property type="match status" value="1"/>
</dbReference>
<dbReference type="OrthoDB" id="204048at2157"/>
<dbReference type="InterPro" id="IPR011701">
    <property type="entry name" value="MFS"/>
</dbReference>